<organism evidence="1 2">
    <name type="scientific">Oceanidesulfovibrio indonesiensis</name>
    <dbReference type="NCBI Taxonomy" id="54767"/>
    <lineage>
        <taxon>Bacteria</taxon>
        <taxon>Pseudomonadati</taxon>
        <taxon>Thermodesulfobacteriota</taxon>
        <taxon>Desulfovibrionia</taxon>
        <taxon>Desulfovibrionales</taxon>
        <taxon>Desulfovibrionaceae</taxon>
        <taxon>Oceanidesulfovibrio</taxon>
    </lineage>
</organism>
<proteinExistence type="predicted"/>
<evidence type="ECO:0000313" key="1">
    <source>
        <dbReference type="EMBL" id="TVM18690.1"/>
    </source>
</evidence>
<gene>
    <name evidence="1" type="ORF">DPQ33_04225</name>
</gene>
<dbReference type="Proteomes" id="UP000448292">
    <property type="component" value="Unassembled WGS sequence"/>
</dbReference>
<protein>
    <submittedName>
        <fullName evidence="1">Uncharacterized protein</fullName>
    </submittedName>
</protein>
<dbReference type="EMBL" id="QMIE01000003">
    <property type="protein sequence ID" value="TVM18690.1"/>
    <property type="molecule type" value="Genomic_DNA"/>
</dbReference>
<comment type="caution">
    <text evidence="1">The sequence shown here is derived from an EMBL/GenBank/DDBJ whole genome shotgun (WGS) entry which is preliminary data.</text>
</comment>
<dbReference type="RefSeq" id="WP_144301946.1">
    <property type="nucleotide sequence ID" value="NZ_QMIE01000003.1"/>
</dbReference>
<sequence length="65" mass="7439">MIKVSLGWLHFAMILGKGMNTYGDVEDVWFRVELSYPMRMIHITLPFLGSFFYAPGANLPPAFSR</sequence>
<dbReference type="AlphaFoldDB" id="A0A7M3MHG5"/>
<reference evidence="1 2" key="1">
    <citation type="submission" date="2018-06" db="EMBL/GenBank/DDBJ databases">
        <title>Complete genome of Desulfovibrio indonesiensis P37SLT.</title>
        <authorList>
            <person name="Crispim J.S."/>
            <person name="Vidigal P.M.P."/>
            <person name="Silva L.C.F."/>
            <person name="Laguardia C.N."/>
            <person name="Araujo L.C."/>
            <person name="Dias R.S."/>
            <person name="Sousa M.P."/>
            <person name="Paula S.O."/>
            <person name="Silva C."/>
        </authorList>
    </citation>
    <scope>NUCLEOTIDE SEQUENCE [LARGE SCALE GENOMIC DNA]</scope>
    <source>
        <strain evidence="1 2">P37SLT</strain>
    </source>
</reference>
<accession>A0A7M3MHG5</accession>
<keyword evidence="2" id="KW-1185">Reference proteome</keyword>
<dbReference type="OrthoDB" id="9927472at2"/>
<name>A0A7M3MHG5_9BACT</name>
<evidence type="ECO:0000313" key="2">
    <source>
        <dbReference type="Proteomes" id="UP000448292"/>
    </source>
</evidence>